<keyword evidence="3" id="KW-1185">Reference proteome</keyword>
<evidence type="ECO:0000313" key="4">
    <source>
        <dbReference type="Proteomes" id="UP000183442"/>
    </source>
</evidence>
<protein>
    <submittedName>
        <fullName evidence="1">Uncharacterized protein</fullName>
    </submittedName>
</protein>
<dbReference type="GeneID" id="28489320"/>
<evidence type="ECO:0000313" key="1">
    <source>
        <dbReference type="EMBL" id="AMK15577.1"/>
    </source>
</evidence>
<dbReference type="EMBL" id="FOTL01000045">
    <property type="protein sequence ID" value="SFL82021.1"/>
    <property type="molecule type" value="Genomic_DNA"/>
</dbReference>
<evidence type="ECO:0000313" key="3">
    <source>
        <dbReference type="Proteomes" id="UP000066376"/>
    </source>
</evidence>
<sequence length="102" mass="12419">MNSKNYTKKNYKKNKKEIGERILFFLYRSNYWQKRHTPIENICNKLSNIPCKYIKKELRIMSKKELIRYKKTHHGVDIFLNIAKKKEIGKEIQGKLNKLKNF</sequence>
<reference evidence="1 3" key="1">
    <citation type="journal article" date="2016" name="Genome Announc.">
        <title>Draft Genome Sequence of the Rumen Methanogen Methanobrevibacter olleyae YLM1.</title>
        <authorList>
            <person name="Kelly W.J."/>
            <person name="Li D."/>
            <person name="Lambie S.C."/>
            <person name="Cox F."/>
            <person name="Attwood G.T."/>
            <person name="Altermann E."/>
            <person name="Leahy S.C."/>
        </authorList>
    </citation>
    <scope>NUCLEOTIDE SEQUENCE [LARGE SCALE GENOMIC DNA]</scope>
    <source>
        <strain evidence="1 3">YLM1</strain>
    </source>
</reference>
<dbReference type="KEGG" id="mol:YLM1_1020"/>
<reference evidence="2" key="3">
    <citation type="submission" date="2016-10" db="EMBL/GenBank/DDBJ databases">
        <authorList>
            <person name="de Groot N.N."/>
        </authorList>
    </citation>
    <scope>NUCLEOTIDE SEQUENCE [LARGE SCALE GENOMIC DNA]</scope>
    <source>
        <strain evidence="2">DSM 16632</strain>
    </source>
</reference>
<dbReference type="OrthoDB" id="82470at2157"/>
<dbReference type="Proteomes" id="UP000183442">
    <property type="component" value="Unassembled WGS sequence"/>
</dbReference>
<name>A0A126R0I4_METOL</name>
<evidence type="ECO:0000313" key="2">
    <source>
        <dbReference type="EMBL" id="SFL82021.1"/>
    </source>
</evidence>
<dbReference type="Proteomes" id="UP000066376">
    <property type="component" value="Chromosome"/>
</dbReference>
<gene>
    <name evidence="2" type="ORF">SAMN02910297_01830</name>
    <name evidence="1" type="ORF">YLM1_1020</name>
</gene>
<organism evidence="1 3">
    <name type="scientific">Methanobrevibacter olleyae</name>
    <dbReference type="NCBI Taxonomy" id="294671"/>
    <lineage>
        <taxon>Archaea</taxon>
        <taxon>Methanobacteriati</taxon>
        <taxon>Methanobacteriota</taxon>
        <taxon>Methanomada group</taxon>
        <taxon>Methanobacteria</taxon>
        <taxon>Methanobacteriales</taxon>
        <taxon>Methanobacteriaceae</taxon>
        <taxon>Methanobrevibacter</taxon>
    </lineage>
</organism>
<accession>A0A126R0I4</accession>
<proteinExistence type="predicted"/>
<reference evidence="3" key="2">
    <citation type="submission" date="2016-02" db="EMBL/GenBank/DDBJ databases">
        <title>The draft genome sequence of the rumen methanogen Methanobrevibacter olleyae YLM1.</title>
        <authorList>
            <consortium name="New Zealand Agricultural Greenhouse Gas Research Centre/Pastoral Greenhouse Gas Research Consortium"/>
            <person name="Kelly W.J."/>
            <person name="Li D."/>
            <person name="Lambie S.C."/>
            <person name="Attwood G.T."/>
            <person name="Altermann E."/>
            <person name="Leahy S.C."/>
        </authorList>
    </citation>
    <scope>NUCLEOTIDE SEQUENCE [LARGE SCALE GENOMIC DNA]</scope>
    <source>
        <strain evidence="3">YLM1</strain>
    </source>
</reference>
<dbReference type="EMBL" id="CP014265">
    <property type="protein sequence ID" value="AMK15577.1"/>
    <property type="molecule type" value="Genomic_DNA"/>
</dbReference>
<dbReference type="AlphaFoldDB" id="A0A126R0I4"/>
<reference evidence="4" key="4">
    <citation type="submission" date="2016-10" db="EMBL/GenBank/DDBJ databases">
        <authorList>
            <person name="Varghese N."/>
        </authorList>
    </citation>
    <scope>NUCLEOTIDE SEQUENCE [LARGE SCALE GENOMIC DNA]</scope>
    <source>
        <strain evidence="4">DSM 16632</strain>
    </source>
</reference>
<dbReference type="PATRIC" id="fig|294671.3.peg.1069"/>
<dbReference type="RefSeq" id="WP_067146930.1">
    <property type="nucleotide sequence ID" value="NZ_CP014265.1"/>
</dbReference>